<proteinExistence type="predicted"/>
<dbReference type="PROSITE" id="PS51549">
    <property type="entry name" value="DM13"/>
    <property type="match status" value="1"/>
</dbReference>
<dbReference type="EMBL" id="BAAARY010000012">
    <property type="protein sequence ID" value="GAA2526783.1"/>
    <property type="molecule type" value="Genomic_DNA"/>
</dbReference>
<evidence type="ECO:0000313" key="2">
    <source>
        <dbReference type="EMBL" id="GAA2526783.1"/>
    </source>
</evidence>
<feature type="domain" description="DM13" evidence="1">
    <location>
        <begin position="62"/>
        <end position="170"/>
    </location>
</feature>
<dbReference type="RefSeq" id="WP_425565617.1">
    <property type="nucleotide sequence ID" value="NZ_BAAARY010000012.1"/>
</dbReference>
<accession>A0ABN3NP78</accession>
<dbReference type="Proteomes" id="UP001499978">
    <property type="component" value="Unassembled WGS sequence"/>
</dbReference>
<protein>
    <submittedName>
        <fullName evidence="2">DM13 domain-containing protein</fullName>
    </submittedName>
</protein>
<organism evidence="2 3">
    <name type="scientific">Pilimelia columellifera subsp. columellifera</name>
    <dbReference type="NCBI Taxonomy" id="706583"/>
    <lineage>
        <taxon>Bacteria</taxon>
        <taxon>Bacillati</taxon>
        <taxon>Actinomycetota</taxon>
        <taxon>Actinomycetes</taxon>
        <taxon>Micromonosporales</taxon>
        <taxon>Micromonosporaceae</taxon>
        <taxon>Pilimelia</taxon>
    </lineage>
</organism>
<keyword evidence="3" id="KW-1185">Reference proteome</keyword>
<name>A0ABN3NP78_9ACTN</name>
<gene>
    <name evidence="2" type="ORF">GCM10010201_26960</name>
</gene>
<evidence type="ECO:0000313" key="3">
    <source>
        <dbReference type="Proteomes" id="UP001499978"/>
    </source>
</evidence>
<sequence>MKKLLRRPLGWALALLLTVALAAGLCWFQPWKLIVDTEVREALPQADAAPTPDAGNQLLAAGTFITHEHETTGEVRVVRLADGRRQLLIADLSTSNGPDLRVWLSDQPVRPGVAGWRVFDDGEWVELGKLKGNRGDQIYPIPPSVDLDELPSVSIWCRRFSVSFGAAALTPRGAG</sequence>
<evidence type="ECO:0000259" key="1">
    <source>
        <dbReference type="PROSITE" id="PS51549"/>
    </source>
</evidence>
<reference evidence="2 3" key="1">
    <citation type="journal article" date="2019" name="Int. J. Syst. Evol. Microbiol.">
        <title>The Global Catalogue of Microorganisms (GCM) 10K type strain sequencing project: providing services to taxonomists for standard genome sequencing and annotation.</title>
        <authorList>
            <consortium name="The Broad Institute Genomics Platform"/>
            <consortium name="The Broad Institute Genome Sequencing Center for Infectious Disease"/>
            <person name="Wu L."/>
            <person name="Ma J."/>
        </authorList>
    </citation>
    <scope>NUCLEOTIDE SEQUENCE [LARGE SCALE GENOMIC DNA]</scope>
    <source>
        <strain evidence="2 3">JCM 3367</strain>
    </source>
</reference>
<dbReference type="InterPro" id="IPR019545">
    <property type="entry name" value="DM13_domain"/>
</dbReference>
<comment type="caution">
    <text evidence="2">The sequence shown here is derived from an EMBL/GenBank/DDBJ whole genome shotgun (WGS) entry which is preliminary data.</text>
</comment>
<dbReference type="Pfam" id="PF10517">
    <property type="entry name" value="DM13"/>
    <property type="match status" value="1"/>
</dbReference>